<dbReference type="CDD" id="cd00305">
    <property type="entry name" value="Cu-Zn_Superoxide_Dismutase"/>
    <property type="match status" value="1"/>
</dbReference>
<dbReference type="InterPro" id="IPR036423">
    <property type="entry name" value="SOD-like_Cu/Zn_dom_sf"/>
</dbReference>
<protein>
    <recommendedName>
        <fullName evidence="2">Superoxide dismutase [Cu-Zn]</fullName>
        <ecNumber evidence="2">1.15.1.1</ecNumber>
    </recommendedName>
</protein>
<keyword evidence="2" id="KW-0862">Zinc</keyword>
<dbReference type="Gene3D" id="2.60.40.200">
    <property type="entry name" value="Superoxide dismutase, copper/zinc binding domain"/>
    <property type="match status" value="1"/>
</dbReference>
<dbReference type="InterPro" id="IPR024134">
    <property type="entry name" value="SOD_Cu/Zn_/chaperone"/>
</dbReference>
<dbReference type="NCBIfam" id="NF007628">
    <property type="entry name" value="PRK10290.1"/>
    <property type="match status" value="1"/>
</dbReference>
<comment type="caution">
    <text evidence="5">The sequence shown here is derived from an EMBL/GenBank/DDBJ whole genome shotgun (WGS) entry which is preliminary data.</text>
</comment>
<comment type="function">
    <text evidence="2">Destroys radicals which are normally produced within the cells and which are toxic to biological systems.</text>
</comment>
<organism evidence="5 6">
    <name type="scientific">Vibrio caribbeanicus ATCC BAA-2122</name>
    <dbReference type="NCBI Taxonomy" id="796620"/>
    <lineage>
        <taxon>Bacteria</taxon>
        <taxon>Pseudomonadati</taxon>
        <taxon>Pseudomonadota</taxon>
        <taxon>Gammaproteobacteria</taxon>
        <taxon>Vibrionales</taxon>
        <taxon>Vibrionaceae</taxon>
        <taxon>Vibrio</taxon>
    </lineage>
</organism>
<dbReference type="RefSeq" id="WP_009603239.1">
    <property type="nucleotide sequence ID" value="NZ_AEIU01000111.1"/>
</dbReference>
<evidence type="ECO:0000256" key="3">
    <source>
        <dbReference type="SAM" id="SignalP"/>
    </source>
</evidence>
<dbReference type="Proteomes" id="UP000002943">
    <property type="component" value="Unassembled WGS sequence"/>
</dbReference>
<evidence type="ECO:0000256" key="2">
    <source>
        <dbReference type="RuleBase" id="RU000393"/>
    </source>
</evidence>
<proteinExistence type="inferred from homology"/>
<reference evidence="5 6" key="1">
    <citation type="journal article" date="2012" name="Int. J. Syst. Evol. Microbiol.">
        <title>Vibrio caribbeanicus sp. nov., isolated from the marine sponge Scleritoderma cyanea.</title>
        <authorList>
            <person name="Hoffmann M."/>
            <person name="Monday S.R."/>
            <person name="Allard M.W."/>
            <person name="Strain E.A."/>
            <person name="Whittaker P."/>
            <person name="Naum M."/>
            <person name="McCarthy P.J."/>
            <person name="Lopez J.V."/>
            <person name="Fischer M."/>
            <person name="Brown E.W."/>
        </authorList>
    </citation>
    <scope>NUCLEOTIDE SEQUENCE [LARGE SCALE GENOMIC DNA]</scope>
    <source>
        <strain evidence="5 6">ATCC BAA-2122</strain>
    </source>
</reference>
<evidence type="ECO:0000256" key="1">
    <source>
        <dbReference type="ARBA" id="ARBA00010457"/>
    </source>
</evidence>
<evidence type="ECO:0000313" key="6">
    <source>
        <dbReference type="Proteomes" id="UP000002943"/>
    </source>
</evidence>
<comment type="cofactor">
    <cofactor evidence="2">
        <name>Cu cation</name>
        <dbReference type="ChEBI" id="CHEBI:23378"/>
    </cofactor>
    <text evidence="2">Binds 1 copper ion per subunit.</text>
</comment>
<dbReference type="Pfam" id="PF00080">
    <property type="entry name" value="Sod_Cu"/>
    <property type="match status" value="1"/>
</dbReference>
<feature type="domain" description="Superoxide dismutase copper/zinc binding" evidence="4">
    <location>
        <begin position="34"/>
        <end position="169"/>
    </location>
</feature>
<dbReference type="InterPro" id="IPR001424">
    <property type="entry name" value="SOD_Cu_Zn_dom"/>
</dbReference>
<evidence type="ECO:0000313" key="5">
    <source>
        <dbReference type="EMBL" id="EFP94903.1"/>
    </source>
</evidence>
<dbReference type="EC" id="1.15.1.1" evidence="2"/>
<keyword evidence="6" id="KW-1185">Reference proteome</keyword>
<dbReference type="PANTHER" id="PTHR10003">
    <property type="entry name" value="SUPEROXIDE DISMUTASE CU-ZN -RELATED"/>
    <property type="match status" value="1"/>
</dbReference>
<dbReference type="EMBL" id="AEIU01000111">
    <property type="protein sequence ID" value="EFP94903.1"/>
    <property type="molecule type" value="Genomic_DNA"/>
</dbReference>
<feature type="signal peptide" evidence="3">
    <location>
        <begin position="1"/>
        <end position="19"/>
    </location>
</feature>
<comment type="cofactor">
    <cofactor evidence="2">
        <name>Zn(2+)</name>
        <dbReference type="ChEBI" id="CHEBI:29105"/>
    </cofactor>
    <text evidence="2">Binds 1 zinc ion per subunit.</text>
</comment>
<dbReference type="STRING" id="796620.VIBC2010_02511"/>
<gene>
    <name evidence="5" type="ORF">VIBC2010_02511</name>
</gene>
<keyword evidence="2" id="KW-0186">Copper</keyword>
<accession>E3BPX8</accession>
<dbReference type="eggNOG" id="COG2032">
    <property type="taxonomic scope" value="Bacteria"/>
</dbReference>
<name>E3BPX8_9VIBR</name>
<dbReference type="SUPFAM" id="SSF49329">
    <property type="entry name" value="Cu,Zn superoxide dismutase-like"/>
    <property type="match status" value="1"/>
</dbReference>
<dbReference type="GO" id="GO:0005507">
    <property type="term" value="F:copper ion binding"/>
    <property type="evidence" value="ECO:0007669"/>
    <property type="project" value="InterPro"/>
</dbReference>
<keyword evidence="2" id="KW-0479">Metal-binding</keyword>
<keyword evidence="2" id="KW-0560">Oxidoreductase</keyword>
<dbReference type="InterPro" id="IPR018152">
    <property type="entry name" value="SOD_Cu/Zn_BS"/>
</dbReference>
<sequence>MIKTQILTLAALFSVGAFAKPVTVEMVDLGSNQVVGDVTITQSEYGTVFTPNLKGLPAGVHGFHIHENASCDSAVKNGKTVLGGAAGGHYDPQGTGQHGTPWSDDNHLGDLPALYVDASGVAQQPVLAPRVKLSDVANRALMIHAGGDNHSDHPAKLGGGGARIVCGVIK</sequence>
<evidence type="ECO:0000259" key="4">
    <source>
        <dbReference type="Pfam" id="PF00080"/>
    </source>
</evidence>
<keyword evidence="3" id="KW-0732">Signal</keyword>
<feature type="chain" id="PRO_5003167266" description="Superoxide dismutase [Cu-Zn]" evidence="3">
    <location>
        <begin position="20"/>
        <end position="170"/>
    </location>
</feature>
<comment type="similarity">
    <text evidence="1 2">Belongs to the Cu-Zn superoxide dismutase family.</text>
</comment>
<dbReference type="PROSITE" id="PS00332">
    <property type="entry name" value="SOD_CU_ZN_2"/>
    <property type="match status" value="1"/>
</dbReference>
<dbReference type="AlphaFoldDB" id="E3BPX8"/>
<dbReference type="GO" id="GO:0004784">
    <property type="term" value="F:superoxide dismutase activity"/>
    <property type="evidence" value="ECO:0007669"/>
    <property type="project" value="UniProtKB-EC"/>
</dbReference>
<dbReference type="OrthoDB" id="5431326at2"/>
<comment type="catalytic activity">
    <reaction evidence="2">
        <text>2 superoxide + 2 H(+) = H2O2 + O2</text>
        <dbReference type="Rhea" id="RHEA:20696"/>
        <dbReference type="ChEBI" id="CHEBI:15378"/>
        <dbReference type="ChEBI" id="CHEBI:15379"/>
        <dbReference type="ChEBI" id="CHEBI:16240"/>
        <dbReference type="ChEBI" id="CHEBI:18421"/>
        <dbReference type="EC" id="1.15.1.1"/>
    </reaction>
</comment>